<gene>
    <name evidence="1" type="ORF">GUJ93_ZPchr0008g12396</name>
</gene>
<evidence type="ECO:0000313" key="2">
    <source>
        <dbReference type="Proteomes" id="UP000729402"/>
    </source>
</evidence>
<dbReference type="AlphaFoldDB" id="A0A8J5RFL0"/>
<proteinExistence type="predicted"/>
<reference evidence="1" key="1">
    <citation type="journal article" date="2021" name="bioRxiv">
        <title>Whole Genome Assembly and Annotation of Northern Wild Rice, Zizania palustris L., Supports a Whole Genome Duplication in the Zizania Genus.</title>
        <authorList>
            <person name="Haas M."/>
            <person name="Kono T."/>
            <person name="Macchietto M."/>
            <person name="Millas R."/>
            <person name="McGilp L."/>
            <person name="Shao M."/>
            <person name="Duquette J."/>
            <person name="Hirsch C.N."/>
            <person name="Kimball J."/>
        </authorList>
    </citation>
    <scope>NUCLEOTIDE SEQUENCE</scope>
    <source>
        <tissue evidence="1">Fresh leaf tissue</tissue>
    </source>
</reference>
<dbReference type="EMBL" id="JAAALK010000290">
    <property type="protein sequence ID" value="KAG8048072.1"/>
    <property type="molecule type" value="Genomic_DNA"/>
</dbReference>
<evidence type="ECO:0000313" key="1">
    <source>
        <dbReference type="EMBL" id="KAG8048072.1"/>
    </source>
</evidence>
<organism evidence="1 2">
    <name type="scientific">Zizania palustris</name>
    <name type="common">Northern wild rice</name>
    <dbReference type="NCBI Taxonomy" id="103762"/>
    <lineage>
        <taxon>Eukaryota</taxon>
        <taxon>Viridiplantae</taxon>
        <taxon>Streptophyta</taxon>
        <taxon>Embryophyta</taxon>
        <taxon>Tracheophyta</taxon>
        <taxon>Spermatophyta</taxon>
        <taxon>Magnoliopsida</taxon>
        <taxon>Liliopsida</taxon>
        <taxon>Poales</taxon>
        <taxon>Poaceae</taxon>
        <taxon>BOP clade</taxon>
        <taxon>Oryzoideae</taxon>
        <taxon>Oryzeae</taxon>
        <taxon>Zizaniinae</taxon>
        <taxon>Zizania</taxon>
    </lineage>
</organism>
<comment type="caution">
    <text evidence="1">The sequence shown here is derived from an EMBL/GenBank/DDBJ whole genome shotgun (WGS) entry which is preliminary data.</text>
</comment>
<dbReference type="Proteomes" id="UP000729402">
    <property type="component" value="Unassembled WGS sequence"/>
</dbReference>
<reference evidence="1" key="2">
    <citation type="submission" date="2021-02" db="EMBL/GenBank/DDBJ databases">
        <authorList>
            <person name="Kimball J.A."/>
            <person name="Haas M.W."/>
            <person name="Macchietto M."/>
            <person name="Kono T."/>
            <person name="Duquette J."/>
            <person name="Shao M."/>
        </authorList>
    </citation>
    <scope>NUCLEOTIDE SEQUENCE</scope>
    <source>
        <tissue evidence="1">Fresh leaf tissue</tissue>
    </source>
</reference>
<keyword evidence="2" id="KW-1185">Reference proteome</keyword>
<accession>A0A8J5RFL0</accession>
<sequence>MLAWNLLLPELDPVGVGLRTRPLGSAPLSAVRGHAERICCSHEAYFFRPRRRLQLYARHGCGDRLVSPSIYLVDLFPPKRYLVSDLARCKGDLCNKLSLLGFIRWRA</sequence>
<name>A0A8J5RFL0_ZIZPA</name>
<protein>
    <submittedName>
        <fullName evidence="1">Uncharacterized protein</fullName>
    </submittedName>
</protein>